<dbReference type="NCBIfam" id="TIGR01725">
    <property type="entry name" value="phge_HK97_gp10"/>
    <property type="match status" value="1"/>
</dbReference>
<comment type="caution">
    <text evidence="1">The sequence shown here is derived from an EMBL/GenBank/DDBJ whole genome shotgun (WGS) entry which is preliminary data.</text>
</comment>
<accession>A0ABW3BA58</accession>
<dbReference type="Pfam" id="PF04883">
    <property type="entry name" value="HK97-gp10_like"/>
    <property type="match status" value="1"/>
</dbReference>
<organism evidence="1 2">
    <name type="scientific">Streptomonospora algeriensis</name>
    <dbReference type="NCBI Taxonomy" id="995084"/>
    <lineage>
        <taxon>Bacteria</taxon>
        <taxon>Bacillati</taxon>
        <taxon>Actinomycetota</taxon>
        <taxon>Actinomycetes</taxon>
        <taxon>Streptosporangiales</taxon>
        <taxon>Nocardiopsidaceae</taxon>
        <taxon>Streptomonospora</taxon>
    </lineage>
</organism>
<sequence length="124" mass="13681">MGRGVSVHGLKSLEKKLKDLPDEIHAGAKEATTESVDAVYDDMRDNVARSSGMLHGAIGKRVTGALRGRVGIFGKRRAWWGALVEFGTRNTPAQPFAQPAAEREVPRFPERLKRHIGKHLDKLT</sequence>
<keyword evidence="2" id="KW-1185">Reference proteome</keyword>
<dbReference type="InterPro" id="IPR010064">
    <property type="entry name" value="HK97-gp10_tail"/>
</dbReference>
<reference evidence="2" key="1">
    <citation type="journal article" date="2019" name="Int. J. Syst. Evol. Microbiol.">
        <title>The Global Catalogue of Microorganisms (GCM) 10K type strain sequencing project: providing services to taxonomists for standard genome sequencing and annotation.</title>
        <authorList>
            <consortium name="The Broad Institute Genomics Platform"/>
            <consortium name="The Broad Institute Genome Sequencing Center for Infectious Disease"/>
            <person name="Wu L."/>
            <person name="Ma J."/>
        </authorList>
    </citation>
    <scope>NUCLEOTIDE SEQUENCE [LARGE SCALE GENOMIC DNA]</scope>
    <source>
        <strain evidence="2">CCUG 63369</strain>
    </source>
</reference>
<gene>
    <name evidence="1" type="ORF">ACFQZU_01645</name>
</gene>
<evidence type="ECO:0000313" key="2">
    <source>
        <dbReference type="Proteomes" id="UP001596956"/>
    </source>
</evidence>
<dbReference type="Proteomes" id="UP001596956">
    <property type="component" value="Unassembled WGS sequence"/>
</dbReference>
<name>A0ABW3BA58_9ACTN</name>
<protein>
    <submittedName>
        <fullName evidence="1">HK97-gp10 family putative phage morphogenesis protein</fullName>
    </submittedName>
</protein>
<dbReference type="EMBL" id="JBHTHR010000016">
    <property type="protein sequence ID" value="MFD0800022.1"/>
    <property type="molecule type" value="Genomic_DNA"/>
</dbReference>
<proteinExistence type="predicted"/>
<evidence type="ECO:0000313" key="1">
    <source>
        <dbReference type="EMBL" id="MFD0800022.1"/>
    </source>
</evidence>